<evidence type="ECO:0000256" key="1">
    <source>
        <dbReference type="SAM" id="SignalP"/>
    </source>
</evidence>
<feature type="chain" id="PRO_5043382876" evidence="1">
    <location>
        <begin position="24"/>
        <end position="74"/>
    </location>
</feature>
<sequence>MKSKNLLIAGVLAAILVANPTVAQNQEIDNELYQLCTQFPLNSRCAGFNKTCGIPHPPMGWGWIAGEKLGVRCP</sequence>
<proteinExistence type="predicted"/>
<feature type="signal peptide" evidence="1">
    <location>
        <begin position="1"/>
        <end position="23"/>
    </location>
</feature>
<accession>A0AAV3X7A9</accession>
<gene>
    <name evidence="2" type="ORF">MiSe_12570</name>
</gene>
<evidence type="ECO:0000313" key="3">
    <source>
        <dbReference type="Proteomes" id="UP001050975"/>
    </source>
</evidence>
<dbReference type="Proteomes" id="UP001050975">
    <property type="component" value="Unassembled WGS sequence"/>
</dbReference>
<protein>
    <submittedName>
        <fullName evidence="2">Uncharacterized protein</fullName>
    </submittedName>
</protein>
<name>A0AAV3X7A9_9CYAN</name>
<reference evidence="2" key="1">
    <citation type="submission" date="2019-10" db="EMBL/GenBank/DDBJ databases">
        <title>Draft genome sequece of Microseira wollei NIES-4236.</title>
        <authorList>
            <person name="Yamaguchi H."/>
            <person name="Suzuki S."/>
            <person name="Kawachi M."/>
        </authorList>
    </citation>
    <scope>NUCLEOTIDE SEQUENCE</scope>
    <source>
        <strain evidence="2">NIES-4236</strain>
    </source>
</reference>
<keyword evidence="3" id="KW-1185">Reference proteome</keyword>
<organism evidence="2 3">
    <name type="scientific">Microseira wollei NIES-4236</name>
    <dbReference type="NCBI Taxonomy" id="2530354"/>
    <lineage>
        <taxon>Bacteria</taxon>
        <taxon>Bacillati</taxon>
        <taxon>Cyanobacteriota</taxon>
        <taxon>Cyanophyceae</taxon>
        <taxon>Oscillatoriophycideae</taxon>
        <taxon>Aerosakkonematales</taxon>
        <taxon>Aerosakkonemataceae</taxon>
        <taxon>Microseira</taxon>
    </lineage>
</organism>
<evidence type="ECO:0000313" key="2">
    <source>
        <dbReference type="EMBL" id="GET36506.1"/>
    </source>
</evidence>
<keyword evidence="1" id="KW-0732">Signal</keyword>
<comment type="caution">
    <text evidence="2">The sequence shown here is derived from an EMBL/GenBank/DDBJ whole genome shotgun (WGS) entry which is preliminary data.</text>
</comment>
<dbReference type="EMBL" id="BLAY01000013">
    <property type="protein sequence ID" value="GET36506.1"/>
    <property type="molecule type" value="Genomic_DNA"/>
</dbReference>
<dbReference type="RefSeq" id="WP_226576198.1">
    <property type="nucleotide sequence ID" value="NZ_BLAY01000013.1"/>
</dbReference>
<dbReference type="AlphaFoldDB" id="A0AAV3X7A9"/>